<dbReference type="Gene3D" id="2.170.190.11">
    <property type="entry name" value="Molybdopterin biosynthesis moea protein, domain 3"/>
    <property type="match status" value="1"/>
</dbReference>
<evidence type="ECO:0000256" key="3">
    <source>
        <dbReference type="ARBA" id="ARBA00005046"/>
    </source>
</evidence>
<dbReference type="RefSeq" id="WP_126980658.1">
    <property type="nucleotide sequence ID" value="NZ_PQSP01000008.1"/>
</dbReference>
<dbReference type="NCBIfam" id="NF045515">
    <property type="entry name" value="Glp_gephyrin"/>
    <property type="match status" value="1"/>
</dbReference>
<keyword evidence="9 11" id="KW-0501">Molybdenum cofactor biosynthesis</keyword>
<evidence type="ECO:0000256" key="5">
    <source>
        <dbReference type="ARBA" id="ARBA00022505"/>
    </source>
</evidence>
<reference evidence="13 14" key="1">
    <citation type="submission" date="2018-01" db="EMBL/GenBank/DDBJ databases">
        <title>Saezia sanguinis gen. nov., sp. nov., in the order Burkholderiales isolated from human blood.</title>
        <authorList>
            <person name="Medina-Pascual M.J."/>
            <person name="Valdezate S."/>
            <person name="Monzon S."/>
            <person name="Cuesta I."/>
            <person name="Carrasco G."/>
            <person name="Villalon P."/>
            <person name="Saez-Nieto J.A."/>
        </authorList>
    </citation>
    <scope>NUCLEOTIDE SEQUENCE [LARGE SCALE GENOMIC DNA]</scope>
    <source>
        <strain evidence="13 14">CNM695-12</strain>
    </source>
</reference>
<dbReference type="GO" id="GO:0005829">
    <property type="term" value="C:cytosol"/>
    <property type="evidence" value="ECO:0007669"/>
    <property type="project" value="TreeGrafter"/>
</dbReference>
<dbReference type="CDD" id="cd00887">
    <property type="entry name" value="MoeA"/>
    <property type="match status" value="1"/>
</dbReference>
<name>A0A433SAW6_9BURK</name>
<dbReference type="Pfam" id="PF03453">
    <property type="entry name" value="MoeA_N"/>
    <property type="match status" value="1"/>
</dbReference>
<gene>
    <name evidence="13" type="primary">moeA</name>
    <name evidence="13" type="ORF">CUZ56_02481</name>
</gene>
<evidence type="ECO:0000256" key="9">
    <source>
        <dbReference type="ARBA" id="ARBA00023150"/>
    </source>
</evidence>
<comment type="caution">
    <text evidence="13">The sequence shown here is derived from an EMBL/GenBank/DDBJ whole genome shotgun (WGS) entry which is preliminary data.</text>
</comment>
<dbReference type="GO" id="GO:0061599">
    <property type="term" value="F:molybdopterin molybdotransferase activity"/>
    <property type="evidence" value="ECO:0007669"/>
    <property type="project" value="UniProtKB-UniRule"/>
</dbReference>
<comment type="function">
    <text evidence="2 11">Catalyzes the insertion of molybdate into adenylated molybdopterin with the concomitant release of AMP.</text>
</comment>
<dbReference type="EMBL" id="PQSP01000008">
    <property type="protein sequence ID" value="RUS65881.1"/>
    <property type="molecule type" value="Genomic_DNA"/>
</dbReference>
<keyword evidence="8 11" id="KW-0460">Magnesium</keyword>
<dbReference type="Pfam" id="PF03454">
    <property type="entry name" value="MoeA_C"/>
    <property type="match status" value="1"/>
</dbReference>
<organism evidence="13 14">
    <name type="scientific">Saezia sanguinis</name>
    <dbReference type="NCBI Taxonomy" id="1965230"/>
    <lineage>
        <taxon>Bacteria</taxon>
        <taxon>Pseudomonadati</taxon>
        <taxon>Pseudomonadota</taxon>
        <taxon>Betaproteobacteria</taxon>
        <taxon>Burkholderiales</taxon>
        <taxon>Saeziaceae</taxon>
        <taxon>Saezia</taxon>
    </lineage>
</organism>
<comment type="cofactor">
    <cofactor evidence="1 11">
        <name>Mg(2+)</name>
        <dbReference type="ChEBI" id="CHEBI:18420"/>
    </cofactor>
</comment>
<dbReference type="SMART" id="SM00852">
    <property type="entry name" value="MoCF_biosynth"/>
    <property type="match status" value="1"/>
</dbReference>
<dbReference type="InterPro" id="IPR001453">
    <property type="entry name" value="MoaB/Mog_dom"/>
</dbReference>
<dbReference type="SUPFAM" id="SSF63882">
    <property type="entry name" value="MoeA N-terminal region -like"/>
    <property type="match status" value="1"/>
</dbReference>
<dbReference type="InterPro" id="IPR005110">
    <property type="entry name" value="MoeA_linker/N"/>
</dbReference>
<keyword evidence="6 11" id="KW-0808">Transferase</keyword>
<keyword evidence="5 11" id="KW-0500">Molybdenum</keyword>
<evidence type="ECO:0000256" key="1">
    <source>
        <dbReference type="ARBA" id="ARBA00001946"/>
    </source>
</evidence>
<evidence type="ECO:0000256" key="2">
    <source>
        <dbReference type="ARBA" id="ARBA00002901"/>
    </source>
</evidence>
<dbReference type="PANTHER" id="PTHR10192">
    <property type="entry name" value="MOLYBDOPTERIN BIOSYNTHESIS PROTEIN"/>
    <property type="match status" value="1"/>
</dbReference>
<comment type="similarity">
    <text evidence="4 11">Belongs to the MoeA family.</text>
</comment>
<dbReference type="OrthoDB" id="9804758at2"/>
<dbReference type="InterPro" id="IPR038987">
    <property type="entry name" value="MoeA-like"/>
</dbReference>
<dbReference type="SUPFAM" id="SSF63867">
    <property type="entry name" value="MoeA C-terminal domain-like"/>
    <property type="match status" value="1"/>
</dbReference>
<keyword evidence="7 11" id="KW-0479">Metal-binding</keyword>
<dbReference type="PROSITE" id="PS01079">
    <property type="entry name" value="MOCF_BIOSYNTHESIS_2"/>
    <property type="match status" value="1"/>
</dbReference>
<dbReference type="FunFam" id="3.40.980.10:FF:000004">
    <property type="entry name" value="Molybdopterin molybdenumtransferase"/>
    <property type="match status" value="1"/>
</dbReference>
<dbReference type="NCBIfam" id="TIGR00177">
    <property type="entry name" value="molyb_syn"/>
    <property type="match status" value="1"/>
</dbReference>
<proteinExistence type="inferred from homology"/>
<feature type="domain" description="MoaB/Mog" evidence="12">
    <location>
        <begin position="186"/>
        <end position="329"/>
    </location>
</feature>
<dbReference type="InterPro" id="IPR036135">
    <property type="entry name" value="MoeA_linker/N_sf"/>
</dbReference>
<evidence type="ECO:0000313" key="14">
    <source>
        <dbReference type="Proteomes" id="UP000286947"/>
    </source>
</evidence>
<comment type="catalytic activity">
    <reaction evidence="10">
        <text>adenylyl-molybdopterin + molybdate = Mo-molybdopterin + AMP + H(+)</text>
        <dbReference type="Rhea" id="RHEA:35047"/>
        <dbReference type="ChEBI" id="CHEBI:15378"/>
        <dbReference type="ChEBI" id="CHEBI:36264"/>
        <dbReference type="ChEBI" id="CHEBI:62727"/>
        <dbReference type="ChEBI" id="CHEBI:71302"/>
        <dbReference type="ChEBI" id="CHEBI:456215"/>
        <dbReference type="EC" id="2.10.1.1"/>
    </reaction>
</comment>
<sequence length="413" mass="44648">MGSEKKLIELDDALSRMLASIAPLTQTELIPIQQAHGRVLAREVRSALNVPSFDNSAMDGYALRCMDVSEADIQNKKAFAVSQRIAAGDTGEAVQAGTLVRIFTGAPVPPGADAVIQQEHVTLQEGGLAVLDRLPRFGDNIRRAGEDIEAGAVVIEAGKRLSTVDIGVAASVGQAELEVFRRPKVALFVTGDELTEPGHPLKPGSIYNSNRYVLNDLLHQMGCDVSDLGILQDSLPVVQDALQQVAQEHDLILTSGGVSVGEEDHVKQAVTNLGRIELWKLAVKPGKPLAFGQVNWPDEKGHAWFIGLPGNPVASFVTFLLAVRPFLQKLSGRPVSPRHAVQLQASFSVKTKERREFLRARMNDDGLVELYPNQSSGVLTSMAWAQGLVDIPARTEVHPGDQVSYIRLSELST</sequence>
<protein>
    <recommendedName>
        <fullName evidence="11">Molybdopterin molybdenumtransferase</fullName>
        <ecNumber evidence="11">2.10.1.1</ecNumber>
    </recommendedName>
</protein>
<dbReference type="PANTHER" id="PTHR10192:SF5">
    <property type="entry name" value="GEPHYRIN"/>
    <property type="match status" value="1"/>
</dbReference>
<evidence type="ECO:0000256" key="11">
    <source>
        <dbReference type="RuleBase" id="RU365090"/>
    </source>
</evidence>
<comment type="pathway">
    <text evidence="3 11">Cofactor biosynthesis; molybdopterin biosynthesis.</text>
</comment>
<dbReference type="InterPro" id="IPR036688">
    <property type="entry name" value="MoeA_C_domain_IV_sf"/>
</dbReference>
<evidence type="ECO:0000256" key="6">
    <source>
        <dbReference type="ARBA" id="ARBA00022679"/>
    </source>
</evidence>
<dbReference type="Proteomes" id="UP000286947">
    <property type="component" value="Unassembled WGS sequence"/>
</dbReference>
<dbReference type="SUPFAM" id="SSF53218">
    <property type="entry name" value="Molybdenum cofactor biosynthesis proteins"/>
    <property type="match status" value="1"/>
</dbReference>
<keyword evidence="14" id="KW-1185">Reference proteome</keyword>
<dbReference type="EC" id="2.10.1.1" evidence="11"/>
<dbReference type="Gene3D" id="3.40.980.10">
    <property type="entry name" value="MoaB/Mog-like domain"/>
    <property type="match status" value="1"/>
</dbReference>
<dbReference type="UniPathway" id="UPA00344"/>
<dbReference type="InterPro" id="IPR008284">
    <property type="entry name" value="MoCF_biosynth_CS"/>
</dbReference>
<evidence type="ECO:0000256" key="8">
    <source>
        <dbReference type="ARBA" id="ARBA00022842"/>
    </source>
</evidence>
<dbReference type="Pfam" id="PF00994">
    <property type="entry name" value="MoCF_biosynth"/>
    <property type="match status" value="1"/>
</dbReference>
<dbReference type="AlphaFoldDB" id="A0A433SAW6"/>
<dbReference type="GO" id="GO:0006777">
    <property type="term" value="P:Mo-molybdopterin cofactor biosynthetic process"/>
    <property type="evidence" value="ECO:0007669"/>
    <property type="project" value="UniProtKB-UniRule"/>
</dbReference>
<dbReference type="InterPro" id="IPR036425">
    <property type="entry name" value="MoaB/Mog-like_dom_sf"/>
</dbReference>
<dbReference type="GO" id="GO:0046872">
    <property type="term" value="F:metal ion binding"/>
    <property type="evidence" value="ECO:0007669"/>
    <property type="project" value="UniProtKB-UniRule"/>
</dbReference>
<dbReference type="Gene3D" id="2.40.340.10">
    <property type="entry name" value="MoeA, C-terminal, domain IV"/>
    <property type="match status" value="1"/>
</dbReference>
<evidence type="ECO:0000256" key="10">
    <source>
        <dbReference type="ARBA" id="ARBA00047317"/>
    </source>
</evidence>
<evidence type="ECO:0000259" key="12">
    <source>
        <dbReference type="SMART" id="SM00852"/>
    </source>
</evidence>
<evidence type="ECO:0000256" key="7">
    <source>
        <dbReference type="ARBA" id="ARBA00022723"/>
    </source>
</evidence>
<dbReference type="InterPro" id="IPR005111">
    <property type="entry name" value="MoeA_C_domain_IV"/>
</dbReference>
<accession>A0A433SAW6</accession>
<dbReference type="Gene3D" id="3.90.105.10">
    <property type="entry name" value="Molybdopterin biosynthesis moea protein, domain 2"/>
    <property type="match status" value="1"/>
</dbReference>
<evidence type="ECO:0000256" key="4">
    <source>
        <dbReference type="ARBA" id="ARBA00010763"/>
    </source>
</evidence>
<evidence type="ECO:0000313" key="13">
    <source>
        <dbReference type="EMBL" id="RUS65881.1"/>
    </source>
</evidence>